<comment type="caution">
    <text evidence="1">The sequence shown here is derived from an EMBL/GenBank/DDBJ whole genome shotgun (WGS) entry which is preliminary data.</text>
</comment>
<proteinExistence type="predicted"/>
<name>A0A8J2UJJ8_9BURK</name>
<reference evidence="1" key="2">
    <citation type="submission" date="2020-09" db="EMBL/GenBank/DDBJ databases">
        <authorList>
            <person name="Sun Q."/>
            <person name="Sedlacek I."/>
        </authorList>
    </citation>
    <scope>NUCLEOTIDE SEQUENCE</scope>
    <source>
        <strain evidence="1">CCM 7086</strain>
    </source>
</reference>
<evidence type="ECO:0000313" key="2">
    <source>
        <dbReference type="Proteomes" id="UP000620266"/>
    </source>
</evidence>
<dbReference type="EMBL" id="BMCG01000001">
    <property type="protein sequence ID" value="GGB99858.1"/>
    <property type="molecule type" value="Genomic_DNA"/>
</dbReference>
<organism evidence="1 2">
    <name type="scientific">Oxalicibacterium flavum</name>
    <dbReference type="NCBI Taxonomy" id="179467"/>
    <lineage>
        <taxon>Bacteria</taxon>
        <taxon>Pseudomonadati</taxon>
        <taxon>Pseudomonadota</taxon>
        <taxon>Betaproteobacteria</taxon>
        <taxon>Burkholderiales</taxon>
        <taxon>Oxalobacteraceae</taxon>
        <taxon>Oxalicibacterium</taxon>
    </lineage>
</organism>
<keyword evidence="2" id="KW-1185">Reference proteome</keyword>
<accession>A0A8J2UJJ8</accession>
<dbReference type="AlphaFoldDB" id="A0A8J2UJJ8"/>
<evidence type="ECO:0000313" key="1">
    <source>
        <dbReference type="EMBL" id="GGB99858.1"/>
    </source>
</evidence>
<protein>
    <submittedName>
        <fullName evidence="1">Uncharacterized protein</fullName>
    </submittedName>
</protein>
<reference evidence="1" key="1">
    <citation type="journal article" date="2014" name="Int. J. Syst. Evol. Microbiol.">
        <title>Complete genome sequence of Corynebacterium casei LMG S-19264T (=DSM 44701T), isolated from a smear-ripened cheese.</title>
        <authorList>
            <consortium name="US DOE Joint Genome Institute (JGI-PGF)"/>
            <person name="Walter F."/>
            <person name="Albersmeier A."/>
            <person name="Kalinowski J."/>
            <person name="Ruckert C."/>
        </authorList>
    </citation>
    <scope>NUCLEOTIDE SEQUENCE</scope>
    <source>
        <strain evidence="1">CCM 7086</strain>
    </source>
</reference>
<dbReference type="Proteomes" id="UP000620266">
    <property type="component" value="Unassembled WGS sequence"/>
</dbReference>
<sequence>MHATVAGDQQGFARRQQFMRSLFQSSGRNARIDAGQRKQQALVQHHLAIIGAGGLLSIWSEIEAGFKTPADCLKPLQT</sequence>
<gene>
    <name evidence="1" type="ORF">GCM10007205_06470</name>
</gene>